<evidence type="ECO:0000256" key="2">
    <source>
        <dbReference type="ARBA" id="ARBA00022553"/>
    </source>
</evidence>
<dbReference type="GO" id="GO:0030154">
    <property type="term" value="P:cell differentiation"/>
    <property type="evidence" value="ECO:0007669"/>
    <property type="project" value="TreeGrafter"/>
</dbReference>
<reference evidence="8" key="2">
    <citation type="submission" date="2025-09" db="UniProtKB">
        <authorList>
            <consortium name="Ensembl"/>
        </authorList>
    </citation>
    <scope>IDENTIFICATION</scope>
</reference>
<evidence type="ECO:0000256" key="6">
    <source>
        <dbReference type="SAM" id="MobiDB-lite"/>
    </source>
</evidence>
<dbReference type="Pfam" id="PF00178">
    <property type="entry name" value="Ets"/>
    <property type="match status" value="1"/>
</dbReference>
<keyword evidence="2" id="KW-0597">Phosphoprotein</keyword>
<evidence type="ECO:0000313" key="9">
    <source>
        <dbReference type="Proteomes" id="UP000694388"/>
    </source>
</evidence>
<dbReference type="InterPro" id="IPR000418">
    <property type="entry name" value="Ets_dom"/>
</dbReference>
<evidence type="ECO:0000256" key="3">
    <source>
        <dbReference type="ARBA" id="ARBA00023125"/>
    </source>
</evidence>
<dbReference type="GO" id="GO:0043565">
    <property type="term" value="F:sequence-specific DNA binding"/>
    <property type="evidence" value="ECO:0007669"/>
    <property type="project" value="InterPro"/>
</dbReference>
<keyword evidence="4 5" id="KW-0539">Nucleus</keyword>
<keyword evidence="3 5" id="KW-0238">DNA-binding</keyword>
<dbReference type="SUPFAM" id="SSF46785">
    <property type="entry name" value="Winged helix' DNA-binding domain"/>
    <property type="match status" value="1"/>
</dbReference>
<dbReference type="PANTHER" id="PTHR11849:SF282">
    <property type="entry name" value="ETV5-RELATED PROTEIN ETS96B"/>
    <property type="match status" value="1"/>
</dbReference>
<dbReference type="GO" id="GO:0005634">
    <property type="term" value="C:nucleus"/>
    <property type="evidence" value="ECO:0007669"/>
    <property type="project" value="UniProtKB-SubCell"/>
</dbReference>
<dbReference type="Pfam" id="PF04621">
    <property type="entry name" value="ETS_PEA3_N"/>
    <property type="match status" value="1"/>
</dbReference>
<evidence type="ECO:0000256" key="4">
    <source>
        <dbReference type="ARBA" id="ARBA00023242"/>
    </source>
</evidence>
<dbReference type="PROSITE" id="PS00345">
    <property type="entry name" value="ETS_DOMAIN_1"/>
    <property type="match status" value="1"/>
</dbReference>
<feature type="domain" description="ETS" evidence="7">
    <location>
        <begin position="331"/>
        <end position="401"/>
    </location>
</feature>
<dbReference type="InterPro" id="IPR046328">
    <property type="entry name" value="ETS_fam"/>
</dbReference>
<dbReference type="Gene3D" id="1.10.10.10">
    <property type="entry name" value="Winged helix-like DNA-binding domain superfamily/Winged helix DNA-binding domain"/>
    <property type="match status" value="1"/>
</dbReference>
<comment type="similarity">
    <text evidence="1 5">Belongs to the ETS family.</text>
</comment>
<dbReference type="PROSITE" id="PS00346">
    <property type="entry name" value="ETS_DOMAIN_2"/>
    <property type="match status" value="1"/>
</dbReference>
<proteinExistence type="inferred from homology"/>
<evidence type="ECO:0000259" key="7">
    <source>
        <dbReference type="PROSITE" id="PS50061"/>
    </source>
</evidence>
<reference evidence="8" key="1">
    <citation type="submission" date="2025-08" db="UniProtKB">
        <authorList>
            <consortium name="Ensembl"/>
        </authorList>
    </citation>
    <scope>IDENTIFICATION</scope>
</reference>
<dbReference type="InterPro" id="IPR036388">
    <property type="entry name" value="WH-like_DNA-bd_sf"/>
</dbReference>
<accession>A0A8C4NMJ9</accession>
<dbReference type="GO" id="GO:0045893">
    <property type="term" value="P:positive regulation of DNA-templated transcription"/>
    <property type="evidence" value="ECO:0007669"/>
    <property type="project" value="UniProtKB-ARBA"/>
</dbReference>
<dbReference type="SMART" id="SM00413">
    <property type="entry name" value="ETS"/>
    <property type="match status" value="1"/>
</dbReference>
<dbReference type="Proteomes" id="UP000694388">
    <property type="component" value="Unplaced"/>
</dbReference>
<dbReference type="AlphaFoldDB" id="A0A8C4NMJ9"/>
<comment type="subcellular location">
    <subcellularLocation>
        <location evidence="5">Nucleus</location>
    </subcellularLocation>
</comment>
<evidence type="ECO:0000256" key="1">
    <source>
        <dbReference type="ARBA" id="ARBA00005562"/>
    </source>
</evidence>
<dbReference type="PANTHER" id="PTHR11849">
    <property type="entry name" value="ETS"/>
    <property type="match status" value="1"/>
</dbReference>
<dbReference type="Ensembl" id="ENSEBUT00000006050.1">
    <property type="protein sequence ID" value="ENSEBUP00000005609.1"/>
    <property type="gene ID" value="ENSEBUG00000003798.1"/>
</dbReference>
<dbReference type="PRINTS" id="PR00454">
    <property type="entry name" value="ETSDOMAIN"/>
</dbReference>
<sequence>MASLKRKFMEDDLELAQDSEELFQDLRLLQETWLMEAKVPDEDEQFVPDFHAESVAFHMPVKIKKEEHSECAQSACWEDTSSYTPKALEAFRPSSATPSPITSTRRLSATPAVVVTSAALTTHALPLHTGTGFGSSGMTLPPHTLLSMPKHNAHFSQPYPMDDNNFLQDIRCWRNVSDPCQPFQRNQSGAPSSACCLLHRQNAEPSVSPFPIVPSFKQEFLSYPRGSTHGHTMMGESNYPRVTQQLPSLPVGIKQENHDCQYSVDVPTCQPLYMRDGYLSNANSQQGFLYEKGPHSFIDDTCVVPNRLDGDIKVEPAALREAPVFLRRGSLQLWQFLVALLEDPGHSSTIMWTGRDMEFKLLDPEEVARLWGLQKNRPAMNYDKLSRSLRYYYEKGIMQKVWKLNSSSTSFSVLFFFFFRQNSNITVSLPQVAGERYVYKFVCDPDVVFSLTFADGPRGLVKAEPRFSEENTIPLSHFDEPTRPFPLQQSPFRDSITAVPSSSSSSSYVF</sequence>
<feature type="compositionally biased region" description="Low complexity" evidence="6">
    <location>
        <begin position="501"/>
        <end position="510"/>
    </location>
</feature>
<evidence type="ECO:0000256" key="5">
    <source>
        <dbReference type="RuleBase" id="RU004019"/>
    </source>
</evidence>
<protein>
    <recommendedName>
        <fullName evidence="7">ETS domain-containing protein</fullName>
    </recommendedName>
</protein>
<dbReference type="GeneTree" id="ENSGT00940000157123"/>
<dbReference type="InterPro" id="IPR036390">
    <property type="entry name" value="WH_DNA-bd_sf"/>
</dbReference>
<dbReference type="InterPro" id="IPR006715">
    <property type="entry name" value="ETS_PEA3_N"/>
</dbReference>
<feature type="region of interest" description="Disordered" evidence="6">
    <location>
        <begin position="488"/>
        <end position="510"/>
    </location>
</feature>
<name>A0A8C4NMJ9_EPTBU</name>
<evidence type="ECO:0000313" key="8">
    <source>
        <dbReference type="Ensembl" id="ENSEBUP00000005609.1"/>
    </source>
</evidence>
<dbReference type="PROSITE" id="PS50061">
    <property type="entry name" value="ETS_DOMAIN_3"/>
    <property type="match status" value="1"/>
</dbReference>
<dbReference type="GO" id="GO:0000981">
    <property type="term" value="F:DNA-binding transcription factor activity, RNA polymerase II-specific"/>
    <property type="evidence" value="ECO:0007669"/>
    <property type="project" value="TreeGrafter"/>
</dbReference>
<organism evidence="8 9">
    <name type="scientific">Eptatretus burgeri</name>
    <name type="common">Inshore hagfish</name>
    <dbReference type="NCBI Taxonomy" id="7764"/>
    <lineage>
        <taxon>Eukaryota</taxon>
        <taxon>Metazoa</taxon>
        <taxon>Chordata</taxon>
        <taxon>Craniata</taxon>
        <taxon>Vertebrata</taxon>
        <taxon>Cyclostomata</taxon>
        <taxon>Myxini</taxon>
        <taxon>Myxiniformes</taxon>
        <taxon>Myxinidae</taxon>
        <taxon>Eptatretinae</taxon>
        <taxon>Eptatretus</taxon>
    </lineage>
</organism>
<keyword evidence="9" id="KW-1185">Reference proteome</keyword>